<reference evidence="4" key="1">
    <citation type="submission" date="2019-08" db="EMBL/GenBank/DDBJ databases">
        <authorList>
            <person name="Kucharzyk K."/>
            <person name="Murdoch R.W."/>
            <person name="Higgins S."/>
            <person name="Loffler F."/>
        </authorList>
    </citation>
    <scope>NUCLEOTIDE SEQUENCE</scope>
</reference>
<dbReference type="EC" id="1.1.1.18" evidence="4"/>
<dbReference type="InterPro" id="IPR000683">
    <property type="entry name" value="Gfo/Idh/MocA-like_OxRdtase_N"/>
</dbReference>
<dbReference type="EMBL" id="VSSQ01021833">
    <property type="protein sequence ID" value="MPM67692.1"/>
    <property type="molecule type" value="Genomic_DNA"/>
</dbReference>
<gene>
    <name evidence="4" type="primary">iolG_78</name>
    <name evidence="4" type="ORF">SDC9_114616</name>
</gene>
<evidence type="ECO:0000256" key="1">
    <source>
        <dbReference type="ARBA" id="ARBA00023002"/>
    </source>
</evidence>
<accession>A0A645BR64</accession>
<dbReference type="InterPro" id="IPR055170">
    <property type="entry name" value="GFO_IDH_MocA-like_dom"/>
</dbReference>
<dbReference type="InterPro" id="IPR050463">
    <property type="entry name" value="Gfo/Idh/MocA_oxidrdct_glycsds"/>
</dbReference>
<feature type="domain" description="Gfo/Idh/MocA-like oxidoreductase N-terminal" evidence="2">
    <location>
        <begin position="7"/>
        <end position="123"/>
    </location>
</feature>
<dbReference type="PANTHER" id="PTHR43818">
    <property type="entry name" value="BCDNA.GH03377"/>
    <property type="match status" value="1"/>
</dbReference>
<dbReference type="InterPro" id="IPR036291">
    <property type="entry name" value="NAD(P)-bd_dom_sf"/>
</dbReference>
<dbReference type="Gene3D" id="3.40.50.720">
    <property type="entry name" value="NAD(P)-binding Rossmann-like Domain"/>
    <property type="match status" value="1"/>
</dbReference>
<dbReference type="GO" id="GO:0050112">
    <property type="term" value="F:inositol 2-dehydrogenase (NAD+) activity"/>
    <property type="evidence" value="ECO:0007669"/>
    <property type="project" value="UniProtKB-EC"/>
</dbReference>
<protein>
    <submittedName>
        <fullName evidence="4">Myo-inositol 2-dehydrogenase</fullName>
        <ecNumber evidence="4">1.1.1.18</ecNumber>
    </submittedName>
</protein>
<dbReference type="Pfam" id="PF22725">
    <property type="entry name" value="GFO_IDH_MocA_C3"/>
    <property type="match status" value="1"/>
</dbReference>
<dbReference type="GO" id="GO:0000166">
    <property type="term" value="F:nucleotide binding"/>
    <property type="evidence" value="ECO:0007669"/>
    <property type="project" value="InterPro"/>
</dbReference>
<dbReference type="Gene3D" id="3.30.360.10">
    <property type="entry name" value="Dihydrodipicolinate Reductase, domain 2"/>
    <property type="match status" value="1"/>
</dbReference>
<evidence type="ECO:0000313" key="4">
    <source>
        <dbReference type="EMBL" id="MPM67692.1"/>
    </source>
</evidence>
<dbReference type="SUPFAM" id="SSF51735">
    <property type="entry name" value="NAD(P)-binding Rossmann-fold domains"/>
    <property type="match status" value="1"/>
</dbReference>
<sequence length="338" mass="35618">MQNGAVQVGILGCGRIARTRHIPELVANPNARLAGFYNRTLAVAEALASGLGGRAYATPEELLADPFLDAVCVLTPNSSHAELAISALRAGKHVLCEKPMAVSPVECDRLAEAERASTNILMIAQNQRFHAAHVKARELIASGAIGRVLTIQAAFSHGGPAMDANSWFLSKSTGRLGVLGDLGVHKIDLIRFLTGQEIVAISAVVDTLDKKSKDGGRIELDDNAACLFRLNGGAIGTLTVSWTAYGKPDVSTRICGTLGTIELMRTFEEPLVLYRPGTEPEQITVESNTNSGVVDAFIGAIVSGAPSPVSAASVLPSMRALFTAYESGRTGGNMIRLD</sequence>
<feature type="domain" description="GFO/IDH/MocA-like oxidoreductase" evidence="3">
    <location>
        <begin position="134"/>
        <end position="262"/>
    </location>
</feature>
<evidence type="ECO:0000259" key="3">
    <source>
        <dbReference type="Pfam" id="PF22725"/>
    </source>
</evidence>
<dbReference type="SUPFAM" id="SSF55347">
    <property type="entry name" value="Glyceraldehyde-3-phosphate dehydrogenase-like, C-terminal domain"/>
    <property type="match status" value="1"/>
</dbReference>
<dbReference type="Pfam" id="PF01408">
    <property type="entry name" value="GFO_IDH_MocA"/>
    <property type="match status" value="1"/>
</dbReference>
<proteinExistence type="predicted"/>
<keyword evidence="1 4" id="KW-0560">Oxidoreductase</keyword>
<organism evidence="4">
    <name type="scientific">bioreactor metagenome</name>
    <dbReference type="NCBI Taxonomy" id="1076179"/>
    <lineage>
        <taxon>unclassified sequences</taxon>
        <taxon>metagenomes</taxon>
        <taxon>ecological metagenomes</taxon>
    </lineage>
</organism>
<dbReference type="PANTHER" id="PTHR43818:SF11">
    <property type="entry name" value="BCDNA.GH03377"/>
    <property type="match status" value="1"/>
</dbReference>
<name>A0A645BR64_9ZZZZ</name>
<evidence type="ECO:0000259" key="2">
    <source>
        <dbReference type="Pfam" id="PF01408"/>
    </source>
</evidence>
<dbReference type="AlphaFoldDB" id="A0A645BR64"/>
<comment type="caution">
    <text evidence="4">The sequence shown here is derived from an EMBL/GenBank/DDBJ whole genome shotgun (WGS) entry which is preliminary data.</text>
</comment>